<dbReference type="EMBL" id="JAFLQW010000130">
    <property type="protein sequence ID" value="MBO0348469.1"/>
    <property type="molecule type" value="Genomic_DNA"/>
</dbReference>
<proteinExistence type="predicted"/>
<comment type="caution">
    <text evidence="1">The sequence shown here is derived from an EMBL/GenBank/DDBJ whole genome shotgun (WGS) entry which is preliminary data.</text>
</comment>
<reference evidence="1 2" key="1">
    <citation type="submission" date="2021-03" db="EMBL/GenBank/DDBJ databases">
        <title>Metabolic Capacity of the Antarctic Cyanobacterium Phormidium pseudopriestleyi that Sustains Oxygenic Photosynthesis in the Presence of Hydrogen Sulfide.</title>
        <authorList>
            <person name="Lumian J.E."/>
            <person name="Jungblut A.D."/>
            <person name="Dillon M.L."/>
            <person name="Hawes I."/>
            <person name="Doran P.T."/>
            <person name="Mackey T.J."/>
            <person name="Dick G.J."/>
            <person name="Grettenberger C.L."/>
            <person name="Sumner D.Y."/>
        </authorList>
    </citation>
    <scope>NUCLEOTIDE SEQUENCE [LARGE SCALE GENOMIC DNA]</scope>
    <source>
        <strain evidence="1 2">FRX01</strain>
    </source>
</reference>
<accession>A0ABS3FMY1</accession>
<name>A0ABS3FMY1_9CYAN</name>
<evidence type="ECO:0000313" key="1">
    <source>
        <dbReference type="EMBL" id="MBO0348469.1"/>
    </source>
</evidence>
<sequence>MQGTNRVQIGTSVSLASAIAADLASPSAYSNALGTASVEFNRSGTFQLDPFLAAQVEPFSLLFALNRHDFPDAPLQF</sequence>
<organism evidence="1 2">
    <name type="scientific">Phormidium pseudopriestleyi FRX01</name>
    <dbReference type="NCBI Taxonomy" id="1759528"/>
    <lineage>
        <taxon>Bacteria</taxon>
        <taxon>Bacillati</taxon>
        <taxon>Cyanobacteriota</taxon>
        <taxon>Cyanophyceae</taxon>
        <taxon>Oscillatoriophycideae</taxon>
        <taxon>Oscillatoriales</taxon>
        <taxon>Oscillatoriaceae</taxon>
        <taxon>Phormidium</taxon>
    </lineage>
</organism>
<dbReference type="Proteomes" id="UP000664844">
    <property type="component" value="Unassembled WGS sequence"/>
</dbReference>
<dbReference type="RefSeq" id="WP_207087017.1">
    <property type="nucleotide sequence ID" value="NZ_JAFLQW010000130.1"/>
</dbReference>
<keyword evidence="2" id="KW-1185">Reference proteome</keyword>
<gene>
    <name evidence="1" type="ORF">J0895_04985</name>
</gene>
<protein>
    <submittedName>
        <fullName evidence="1">Uncharacterized protein</fullName>
    </submittedName>
</protein>
<evidence type="ECO:0000313" key="2">
    <source>
        <dbReference type="Proteomes" id="UP000664844"/>
    </source>
</evidence>